<dbReference type="GO" id="GO:0016829">
    <property type="term" value="F:lyase activity"/>
    <property type="evidence" value="ECO:0007669"/>
    <property type="project" value="UniProtKB-KW"/>
</dbReference>
<dbReference type="PANTHER" id="PTHR43586:SF8">
    <property type="entry name" value="CYSTEINE DESULFURASE 1, CHLOROPLASTIC"/>
    <property type="match status" value="1"/>
</dbReference>
<dbReference type="AlphaFoldDB" id="A0A346PC10"/>
<dbReference type="InterPro" id="IPR000192">
    <property type="entry name" value="Aminotrans_V_dom"/>
</dbReference>
<keyword evidence="4" id="KW-0456">Lyase</keyword>
<evidence type="ECO:0000259" key="3">
    <source>
        <dbReference type="Pfam" id="PF00266"/>
    </source>
</evidence>
<dbReference type="KEGG" id="nan:AArc1_0712"/>
<evidence type="ECO:0000313" key="5">
    <source>
        <dbReference type="Proteomes" id="UP000258707"/>
    </source>
</evidence>
<evidence type="ECO:0000256" key="2">
    <source>
        <dbReference type="SAM" id="MobiDB-lite"/>
    </source>
</evidence>
<dbReference type="PANTHER" id="PTHR43586">
    <property type="entry name" value="CYSTEINE DESULFURASE"/>
    <property type="match status" value="1"/>
</dbReference>
<feature type="compositionally biased region" description="Polar residues" evidence="2">
    <location>
        <begin position="8"/>
        <end position="24"/>
    </location>
</feature>
<accession>A0A346PC10</accession>
<dbReference type="EMBL" id="CP024047">
    <property type="protein sequence ID" value="AXR77055.1"/>
    <property type="molecule type" value="Genomic_DNA"/>
</dbReference>
<sequence>MSVVAGKTVSTAEPSERTANSPWNGSMDPIAIRDEMPALENGVYCNWGAGGPSPRRVVEAGEAALEHHEYDAPRGDGMYAAALEGFEEARTAVADLLGAAPTEIALTESTTDGINRVASALSWDETDVVVRTDLEHAAGILPWQRLERERGIDVRVLETTAGRLDLEDVKAVASEATLFCVSSLTWSHGTRLPIADLVDVAHDEDALVLVDAVQEPGQVPVDVEEWGADFVVGAGHKWLCGPFGSGFLYVREGVESGLAPASIGYRSVQDATAAEYVYAPGAARFEVGTSSPTPYAGLREAIELIEAIGVERIERRIESLTNRFKAGVTDERLLSPREFESGLVTVTADDPEATVERLAEDEIVVRSLPYPEAVRVSLHAFNTEDDVDAVLEALEDEPSSGNRA</sequence>
<gene>
    <name evidence="4" type="ORF">AArc1_0712</name>
</gene>
<protein>
    <submittedName>
        <fullName evidence="4">Selenocysteine lyase/Cysteine desulfurase</fullName>
    </submittedName>
</protein>
<keyword evidence="1" id="KW-0663">Pyridoxal phosphate</keyword>
<evidence type="ECO:0000313" key="4">
    <source>
        <dbReference type="EMBL" id="AXR77055.1"/>
    </source>
</evidence>
<reference evidence="5" key="1">
    <citation type="submission" date="2017-10" db="EMBL/GenBank/DDBJ databases">
        <title>Phenotypic and genomic properties of facultatively anaerobic sulfur-reducing natronoarchaea from hypersaline soda lakes.</title>
        <authorList>
            <person name="Sorokin D.Y."/>
            <person name="Kublanov I.V."/>
            <person name="Roman P."/>
            <person name="Sinninghe Damste J.S."/>
            <person name="Golyshin P.N."/>
            <person name="Rojo D."/>
            <person name="Ciordia S."/>
            <person name="Mena Md.C."/>
            <person name="Ferrer M."/>
            <person name="Messina E."/>
            <person name="Smedile F."/>
            <person name="La Spada G."/>
            <person name="La Cono V."/>
            <person name="Yakimov M.M."/>
        </authorList>
    </citation>
    <scope>NUCLEOTIDE SEQUENCE [LARGE SCALE GENOMIC DNA]</scope>
    <source>
        <strain evidence="5">AArc1</strain>
    </source>
</reference>
<organism evidence="4 5">
    <name type="scientific">Natrarchaeobaculum sulfurireducens</name>
    <dbReference type="NCBI Taxonomy" id="2044521"/>
    <lineage>
        <taxon>Archaea</taxon>
        <taxon>Methanobacteriati</taxon>
        <taxon>Methanobacteriota</taxon>
        <taxon>Stenosarchaea group</taxon>
        <taxon>Halobacteria</taxon>
        <taxon>Halobacteriales</taxon>
        <taxon>Natrialbaceae</taxon>
        <taxon>Natrarchaeobaculum</taxon>
    </lineage>
</organism>
<dbReference type="InterPro" id="IPR015421">
    <property type="entry name" value="PyrdxlP-dep_Trfase_major"/>
</dbReference>
<dbReference type="Pfam" id="PF00266">
    <property type="entry name" value="Aminotran_5"/>
    <property type="match status" value="1"/>
</dbReference>
<dbReference type="InterPro" id="IPR015424">
    <property type="entry name" value="PyrdxlP-dep_Trfase"/>
</dbReference>
<dbReference type="Gene3D" id="3.40.640.10">
    <property type="entry name" value="Type I PLP-dependent aspartate aminotransferase-like (Major domain)"/>
    <property type="match status" value="1"/>
</dbReference>
<dbReference type="SUPFAM" id="SSF53383">
    <property type="entry name" value="PLP-dependent transferases"/>
    <property type="match status" value="1"/>
</dbReference>
<feature type="domain" description="Aminotransferase class V" evidence="3">
    <location>
        <begin position="49"/>
        <end position="390"/>
    </location>
</feature>
<dbReference type="Proteomes" id="UP000258707">
    <property type="component" value="Chromosome"/>
</dbReference>
<evidence type="ECO:0000256" key="1">
    <source>
        <dbReference type="ARBA" id="ARBA00022898"/>
    </source>
</evidence>
<dbReference type="Gene3D" id="3.90.1150.10">
    <property type="entry name" value="Aspartate Aminotransferase, domain 1"/>
    <property type="match status" value="1"/>
</dbReference>
<name>A0A346PC10_9EURY</name>
<dbReference type="InterPro" id="IPR015422">
    <property type="entry name" value="PyrdxlP-dep_Trfase_small"/>
</dbReference>
<feature type="region of interest" description="Disordered" evidence="2">
    <location>
        <begin position="1"/>
        <end position="28"/>
    </location>
</feature>
<proteinExistence type="predicted"/>